<feature type="transmembrane region" description="Helical" evidence="2">
    <location>
        <begin position="89"/>
        <end position="113"/>
    </location>
</feature>
<evidence type="ECO:0000259" key="3">
    <source>
        <dbReference type="Pfam" id="PF01757"/>
    </source>
</evidence>
<feature type="domain" description="Acyltransferase 3" evidence="3">
    <location>
        <begin position="4"/>
        <end position="123"/>
    </location>
</feature>
<sequence length="317" mass="36185">MTIFFGMDLFFLLSGFLIGSILLHSLKTTGNLDLRRFYLRRIFRTFPAYWVVLAYLVLVTGMTLTQRENLPYEILYATNFLPLDRGGVIMFWGWSLALEEQFYLTVPALFYLLQRMKSERLRFSTLGPPLARAARHPYLEIHARAPLDRHRPLRGSLLSNRHALRRDRRGDLPRLSRTAVRQTDRTMAPDPPAPLDARPPGGRLSMDPSPARRFRCGEYSMGACVCLGDAHKHYRFLGARGFHTIATLGYGIYLVHIPLLYRVCVPLIKALKARGYSMWVGWPLAFVVDVAGSLAIGYVLHILVEKPSLWLRQKVAG</sequence>
<dbReference type="EMBL" id="JAOYFB010000041">
    <property type="protein sequence ID" value="KAK4045107.1"/>
    <property type="molecule type" value="Genomic_DNA"/>
</dbReference>
<dbReference type="InterPro" id="IPR050879">
    <property type="entry name" value="Acyltransferase_3"/>
</dbReference>
<evidence type="ECO:0000313" key="4">
    <source>
        <dbReference type="EMBL" id="KAK4045107.1"/>
    </source>
</evidence>
<reference evidence="4 5" key="1">
    <citation type="journal article" date="2023" name="Nucleic Acids Res.">
        <title>The hologenome of Daphnia magna reveals possible DNA methylation and microbiome-mediated evolution of the host genome.</title>
        <authorList>
            <person name="Chaturvedi A."/>
            <person name="Li X."/>
            <person name="Dhandapani V."/>
            <person name="Marshall H."/>
            <person name="Kissane S."/>
            <person name="Cuenca-Cambronero M."/>
            <person name="Asole G."/>
            <person name="Calvet F."/>
            <person name="Ruiz-Romero M."/>
            <person name="Marangio P."/>
            <person name="Guigo R."/>
            <person name="Rago D."/>
            <person name="Mirbahai L."/>
            <person name="Eastwood N."/>
            <person name="Colbourne J.K."/>
            <person name="Zhou J."/>
            <person name="Mallon E."/>
            <person name="Orsini L."/>
        </authorList>
    </citation>
    <scope>NUCLEOTIDE SEQUENCE [LARGE SCALE GENOMIC DNA]</scope>
    <source>
        <strain evidence="4">LRV0_1</strain>
    </source>
</reference>
<keyword evidence="5" id="KW-1185">Reference proteome</keyword>
<keyword evidence="2" id="KW-1133">Transmembrane helix</keyword>
<protein>
    <recommendedName>
        <fullName evidence="3">Acyltransferase 3 domain-containing protein</fullName>
    </recommendedName>
</protein>
<feature type="transmembrane region" description="Helical" evidence="2">
    <location>
        <begin position="6"/>
        <end position="26"/>
    </location>
</feature>
<gene>
    <name evidence="4" type="ORF">OUZ56_032515</name>
</gene>
<dbReference type="Proteomes" id="UP001234178">
    <property type="component" value="Unassembled WGS sequence"/>
</dbReference>
<feature type="transmembrane region" description="Helical" evidence="2">
    <location>
        <begin position="281"/>
        <end position="304"/>
    </location>
</feature>
<proteinExistence type="predicted"/>
<keyword evidence="2" id="KW-0812">Transmembrane</keyword>
<dbReference type="InterPro" id="IPR002656">
    <property type="entry name" value="Acyl_transf_3_dom"/>
</dbReference>
<keyword evidence="2" id="KW-0472">Membrane</keyword>
<name>A0ABR0B957_9CRUS</name>
<feature type="transmembrane region" description="Helical" evidence="2">
    <location>
        <begin position="241"/>
        <end position="261"/>
    </location>
</feature>
<dbReference type="Pfam" id="PF01757">
    <property type="entry name" value="Acyl_transf_3"/>
    <property type="match status" value="1"/>
</dbReference>
<accession>A0ABR0B957</accession>
<dbReference type="PANTHER" id="PTHR23028:SF53">
    <property type="entry name" value="ACYL_TRANSF_3 DOMAIN-CONTAINING PROTEIN"/>
    <property type="match status" value="1"/>
</dbReference>
<dbReference type="PANTHER" id="PTHR23028">
    <property type="entry name" value="ACETYLTRANSFERASE"/>
    <property type="match status" value="1"/>
</dbReference>
<evidence type="ECO:0000256" key="2">
    <source>
        <dbReference type="SAM" id="Phobius"/>
    </source>
</evidence>
<comment type="caution">
    <text evidence="4">The sequence shown here is derived from an EMBL/GenBank/DDBJ whole genome shotgun (WGS) entry which is preliminary data.</text>
</comment>
<feature type="region of interest" description="Disordered" evidence="1">
    <location>
        <begin position="174"/>
        <end position="207"/>
    </location>
</feature>
<organism evidence="4 5">
    <name type="scientific">Daphnia magna</name>
    <dbReference type="NCBI Taxonomy" id="35525"/>
    <lineage>
        <taxon>Eukaryota</taxon>
        <taxon>Metazoa</taxon>
        <taxon>Ecdysozoa</taxon>
        <taxon>Arthropoda</taxon>
        <taxon>Crustacea</taxon>
        <taxon>Branchiopoda</taxon>
        <taxon>Diplostraca</taxon>
        <taxon>Cladocera</taxon>
        <taxon>Anomopoda</taxon>
        <taxon>Daphniidae</taxon>
        <taxon>Daphnia</taxon>
    </lineage>
</organism>
<evidence type="ECO:0000256" key="1">
    <source>
        <dbReference type="SAM" id="MobiDB-lite"/>
    </source>
</evidence>
<evidence type="ECO:0000313" key="5">
    <source>
        <dbReference type="Proteomes" id="UP001234178"/>
    </source>
</evidence>
<feature type="transmembrane region" description="Helical" evidence="2">
    <location>
        <begin position="46"/>
        <end position="65"/>
    </location>
</feature>